<dbReference type="EMBL" id="FOTJ01000006">
    <property type="protein sequence ID" value="SFL34860.1"/>
    <property type="molecule type" value="Genomic_DNA"/>
</dbReference>
<gene>
    <name evidence="2" type="ORF">SAMN05216438_10621</name>
</gene>
<accession>A0A1I4GZ98</accession>
<sequence>MTLYVGIDVSKFKHDLAILENQGEVITKNLCFDNSSQGFQILREHLESLEYPISEILIALEDTGHYGDSLVMFLQKLGYTVFTYKSLLIKEYVKSQTLRKSKTDKKDALVIARKLLTDSYSERFIVVPQMRELKELTRYQNRLIHDRSKAKTLYVRVLDIIFPELAKIVTSPHNQYVY</sequence>
<dbReference type="Pfam" id="PF01548">
    <property type="entry name" value="DEDD_Tnp_IS110"/>
    <property type="match status" value="1"/>
</dbReference>
<dbReference type="RefSeq" id="WP_081354026.1">
    <property type="nucleotide sequence ID" value="NZ_FOTJ01000006.1"/>
</dbReference>
<dbReference type="InterPro" id="IPR002525">
    <property type="entry name" value="Transp_IS110-like_N"/>
</dbReference>
<protein>
    <submittedName>
        <fullName evidence="2">Transposase</fullName>
    </submittedName>
</protein>
<dbReference type="GO" id="GO:0003677">
    <property type="term" value="F:DNA binding"/>
    <property type="evidence" value="ECO:0007669"/>
    <property type="project" value="InterPro"/>
</dbReference>
<proteinExistence type="predicted"/>
<evidence type="ECO:0000259" key="1">
    <source>
        <dbReference type="Pfam" id="PF01548"/>
    </source>
</evidence>
<evidence type="ECO:0000313" key="3">
    <source>
        <dbReference type="Proteomes" id="UP000181969"/>
    </source>
</evidence>
<dbReference type="GO" id="GO:0006313">
    <property type="term" value="P:DNA transposition"/>
    <property type="evidence" value="ECO:0007669"/>
    <property type="project" value="InterPro"/>
</dbReference>
<dbReference type="PANTHER" id="PTHR33055">
    <property type="entry name" value="TRANSPOSASE FOR INSERTION SEQUENCE ELEMENT IS1111A"/>
    <property type="match status" value="1"/>
</dbReference>
<dbReference type="Proteomes" id="UP000181969">
    <property type="component" value="Unassembled WGS sequence"/>
</dbReference>
<dbReference type="GO" id="GO:0004803">
    <property type="term" value="F:transposase activity"/>
    <property type="evidence" value="ECO:0007669"/>
    <property type="project" value="InterPro"/>
</dbReference>
<organism evidence="2 3">
    <name type="scientific">Lactococcus garvieae</name>
    <dbReference type="NCBI Taxonomy" id="1363"/>
    <lineage>
        <taxon>Bacteria</taxon>
        <taxon>Bacillati</taxon>
        <taxon>Bacillota</taxon>
        <taxon>Bacilli</taxon>
        <taxon>Lactobacillales</taxon>
        <taxon>Streptococcaceae</taxon>
        <taxon>Lactococcus</taxon>
    </lineage>
</organism>
<feature type="domain" description="Transposase IS110-like N-terminal" evidence="1">
    <location>
        <begin position="5"/>
        <end position="163"/>
    </location>
</feature>
<evidence type="ECO:0000313" key="2">
    <source>
        <dbReference type="EMBL" id="SFL34860.1"/>
    </source>
</evidence>
<dbReference type="AlphaFoldDB" id="A0A1I4GZ98"/>
<name>A0A1I4GZ98_9LACT</name>
<reference evidence="2 3" key="1">
    <citation type="submission" date="2016-10" db="EMBL/GenBank/DDBJ databases">
        <authorList>
            <person name="de Groot N.N."/>
        </authorList>
    </citation>
    <scope>NUCLEOTIDE SEQUENCE [LARGE SCALE GENOMIC DNA]</scope>
    <source>
        <strain evidence="2 3">M79</strain>
    </source>
</reference>
<dbReference type="PANTHER" id="PTHR33055:SF15">
    <property type="entry name" value="TRANSPOSASE-RELATED"/>
    <property type="match status" value="1"/>
</dbReference>
<dbReference type="InterPro" id="IPR047650">
    <property type="entry name" value="Transpos_IS110"/>
</dbReference>